<evidence type="ECO:0000256" key="1">
    <source>
        <dbReference type="SAM" id="Phobius"/>
    </source>
</evidence>
<protein>
    <submittedName>
        <fullName evidence="2">DMT family transporter</fullName>
    </submittedName>
</protein>
<dbReference type="RefSeq" id="WP_240252467.1">
    <property type="nucleotide sequence ID" value="NZ_JAKTTI010000002.1"/>
</dbReference>
<gene>
    <name evidence="2" type="ORF">MJG50_02665</name>
</gene>
<organism evidence="2 3">
    <name type="scientific">Fredinandcohnia quinoae</name>
    <dbReference type="NCBI Taxonomy" id="2918902"/>
    <lineage>
        <taxon>Bacteria</taxon>
        <taxon>Bacillati</taxon>
        <taxon>Bacillota</taxon>
        <taxon>Bacilli</taxon>
        <taxon>Bacillales</taxon>
        <taxon>Bacillaceae</taxon>
        <taxon>Fredinandcohnia</taxon>
    </lineage>
</organism>
<proteinExistence type="predicted"/>
<sequence length="159" mass="17389">MQGILFAILAGFFISLQTIFNTRVSEKVGSWATTTFVLGLGFLTSLPIFIAIEDTPLFSIGNVNKLYLFGGVLGVFLVFSIMKGISSLGPAYSMSIILISQIASAILIDTFGWFGFEKVPFTPNKFWGLSLMVLGVLVFKLNNWSKNELKTIEGTTQQG</sequence>
<comment type="caution">
    <text evidence="2">The sequence shown here is derived from an EMBL/GenBank/DDBJ whole genome shotgun (WGS) entry which is preliminary data.</text>
</comment>
<dbReference type="GO" id="GO:0005886">
    <property type="term" value="C:plasma membrane"/>
    <property type="evidence" value="ECO:0007669"/>
    <property type="project" value="TreeGrafter"/>
</dbReference>
<dbReference type="Pfam" id="PF04657">
    <property type="entry name" value="DMT_YdcZ"/>
    <property type="match status" value="1"/>
</dbReference>
<dbReference type="EMBL" id="JAKTTI010000002">
    <property type="protein sequence ID" value="MCH1624218.1"/>
    <property type="molecule type" value="Genomic_DNA"/>
</dbReference>
<keyword evidence="1" id="KW-1133">Transmembrane helix</keyword>
<feature type="transmembrane region" description="Helical" evidence="1">
    <location>
        <begin position="91"/>
        <end position="114"/>
    </location>
</feature>
<dbReference type="InterPro" id="IPR006750">
    <property type="entry name" value="YdcZ"/>
</dbReference>
<dbReference type="Proteomes" id="UP001431131">
    <property type="component" value="Unassembled WGS sequence"/>
</dbReference>
<dbReference type="PANTHER" id="PTHR34821">
    <property type="entry name" value="INNER MEMBRANE PROTEIN YDCZ"/>
    <property type="match status" value="1"/>
</dbReference>
<evidence type="ECO:0000313" key="3">
    <source>
        <dbReference type="Proteomes" id="UP001431131"/>
    </source>
</evidence>
<dbReference type="PANTHER" id="PTHR34821:SF3">
    <property type="entry name" value="MEMBRANE PROTEIN"/>
    <property type="match status" value="1"/>
</dbReference>
<keyword evidence="3" id="KW-1185">Reference proteome</keyword>
<accession>A0AAW5DV48</accession>
<evidence type="ECO:0000313" key="2">
    <source>
        <dbReference type="EMBL" id="MCH1624218.1"/>
    </source>
</evidence>
<feature type="transmembrane region" description="Helical" evidence="1">
    <location>
        <begin position="126"/>
        <end position="144"/>
    </location>
</feature>
<feature type="transmembrane region" description="Helical" evidence="1">
    <location>
        <begin position="31"/>
        <end position="52"/>
    </location>
</feature>
<keyword evidence="1" id="KW-0812">Transmembrane</keyword>
<feature type="transmembrane region" description="Helical" evidence="1">
    <location>
        <begin position="64"/>
        <end position="85"/>
    </location>
</feature>
<keyword evidence="1" id="KW-0472">Membrane</keyword>
<name>A0AAW5DV48_9BACI</name>
<dbReference type="AlphaFoldDB" id="A0AAW5DV48"/>
<reference evidence="2" key="1">
    <citation type="submission" date="2022-02" db="EMBL/GenBank/DDBJ databases">
        <title>Fredinandcohnia quinoae sp. nov. isolated from Chenopodium quinoa seeds.</title>
        <authorList>
            <person name="Saati-Santamaria Z."/>
            <person name="Flores-Felix J.D."/>
            <person name="Igual J.M."/>
            <person name="Velazquez E."/>
            <person name="Garcia-Fraile P."/>
            <person name="Martinez-Molina E."/>
        </authorList>
    </citation>
    <scope>NUCLEOTIDE SEQUENCE</scope>
    <source>
        <strain evidence="2">SECRCQ15</strain>
    </source>
</reference>